<reference evidence="2 3" key="1">
    <citation type="submission" date="2019-12" db="EMBL/GenBank/DDBJ databases">
        <title>Whole genome shotgun sequence of Streptomyces libani subsp. libani NBRC 13452.</title>
        <authorList>
            <person name="Ichikawa N."/>
            <person name="Kimura A."/>
            <person name="Kitahashi Y."/>
            <person name="Komaki H."/>
            <person name="Tamura T."/>
        </authorList>
    </citation>
    <scope>NUCLEOTIDE SEQUENCE [LARGE SCALE GENOMIC DNA]</scope>
    <source>
        <strain evidence="2 3">NBRC 13452</strain>
    </source>
</reference>
<organism evidence="2 3">
    <name type="scientific">Streptomyces nigrescens</name>
    <dbReference type="NCBI Taxonomy" id="1920"/>
    <lineage>
        <taxon>Bacteria</taxon>
        <taxon>Bacillati</taxon>
        <taxon>Actinomycetota</taxon>
        <taxon>Actinomycetes</taxon>
        <taxon>Kitasatosporales</taxon>
        <taxon>Streptomycetaceae</taxon>
        <taxon>Streptomyces</taxon>
    </lineage>
</organism>
<feature type="region of interest" description="Disordered" evidence="1">
    <location>
        <begin position="28"/>
        <end position="60"/>
    </location>
</feature>
<evidence type="ECO:0008006" key="4">
    <source>
        <dbReference type="Google" id="ProtNLM"/>
    </source>
</evidence>
<accession>A0A640TTM5</accession>
<sequence>MHRRHDVTAASWIVWVAAVSLLATGCLEQPAGDSAPPVAGPTAGPADRSATGTAKKGTDGVQRITVTVEECSAALRTIATERASELHRDERDSHRG</sequence>
<dbReference type="Proteomes" id="UP000429552">
    <property type="component" value="Unassembled WGS sequence"/>
</dbReference>
<dbReference type="PROSITE" id="PS51257">
    <property type="entry name" value="PROKAR_LIPOPROTEIN"/>
    <property type="match status" value="1"/>
</dbReference>
<comment type="caution">
    <text evidence="2">The sequence shown here is derived from an EMBL/GenBank/DDBJ whole genome shotgun (WGS) entry which is preliminary data.</text>
</comment>
<evidence type="ECO:0000256" key="1">
    <source>
        <dbReference type="SAM" id="MobiDB-lite"/>
    </source>
</evidence>
<name>A0A640TTM5_STRNI</name>
<evidence type="ECO:0000313" key="2">
    <source>
        <dbReference type="EMBL" id="GFE26997.1"/>
    </source>
</evidence>
<proteinExistence type="predicted"/>
<dbReference type="AlphaFoldDB" id="A0A640TTM5"/>
<feature type="compositionally biased region" description="Low complexity" evidence="1">
    <location>
        <begin position="35"/>
        <end position="46"/>
    </location>
</feature>
<dbReference type="EMBL" id="BLIP01000003">
    <property type="protein sequence ID" value="GFE26997.1"/>
    <property type="molecule type" value="Genomic_DNA"/>
</dbReference>
<evidence type="ECO:0000313" key="3">
    <source>
        <dbReference type="Proteomes" id="UP000429552"/>
    </source>
</evidence>
<gene>
    <name evidence="2" type="ORF">Sliba_74500</name>
</gene>
<protein>
    <recommendedName>
        <fullName evidence="4">Lipoprotein</fullName>
    </recommendedName>
</protein>